<proteinExistence type="predicted"/>
<dbReference type="Gene3D" id="3.30.2410.10">
    <property type="entry name" value="Hect, E3 ligase catalytic domain"/>
    <property type="match status" value="1"/>
</dbReference>
<evidence type="ECO:0000256" key="1">
    <source>
        <dbReference type="ARBA" id="ARBA00022679"/>
    </source>
</evidence>
<feature type="domain" description="HECT" evidence="6">
    <location>
        <begin position="678"/>
        <end position="997"/>
    </location>
</feature>
<dbReference type="Gene3D" id="3.30.2160.10">
    <property type="entry name" value="Hect, E3 ligase catalytic domain"/>
    <property type="match status" value="1"/>
</dbReference>
<dbReference type="PROSITE" id="PS50012">
    <property type="entry name" value="RCC1_3"/>
    <property type="match status" value="4"/>
</dbReference>
<protein>
    <recommendedName>
        <fullName evidence="6">HECT domain-containing protein</fullName>
    </recommendedName>
</protein>
<keyword evidence="8" id="KW-1185">Reference proteome</keyword>
<evidence type="ECO:0000313" key="7">
    <source>
        <dbReference type="EMBL" id="KAL1023560.1"/>
    </source>
</evidence>
<dbReference type="InterPro" id="IPR035983">
    <property type="entry name" value="Hect_E3_ubiquitin_ligase"/>
</dbReference>
<evidence type="ECO:0000256" key="4">
    <source>
        <dbReference type="PROSITE-ProRule" id="PRU00104"/>
    </source>
</evidence>
<feature type="repeat" description="RCC1" evidence="5">
    <location>
        <begin position="292"/>
        <end position="346"/>
    </location>
</feature>
<accession>A0ABD0XQG0</accession>
<evidence type="ECO:0000256" key="2">
    <source>
        <dbReference type="ARBA" id="ARBA00022737"/>
    </source>
</evidence>
<reference evidence="7 8" key="1">
    <citation type="submission" date="2024-06" db="EMBL/GenBank/DDBJ databases">
        <authorList>
            <person name="Pan Q."/>
            <person name="Wen M."/>
            <person name="Jouanno E."/>
            <person name="Zahm M."/>
            <person name="Klopp C."/>
            <person name="Cabau C."/>
            <person name="Louis A."/>
            <person name="Berthelot C."/>
            <person name="Parey E."/>
            <person name="Roest Crollius H."/>
            <person name="Montfort J."/>
            <person name="Robinson-Rechavi M."/>
            <person name="Bouchez O."/>
            <person name="Lampietro C."/>
            <person name="Lopez Roques C."/>
            <person name="Donnadieu C."/>
            <person name="Postlethwait J."/>
            <person name="Bobe J."/>
            <person name="Verreycken H."/>
            <person name="Guiguen Y."/>
        </authorList>
    </citation>
    <scope>NUCLEOTIDE SEQUENCE [LARGE SCALE GENOMIC DNA]</scope>
    <source>
        <strain evidence="7">Up_M1</strain>
        <tissue evidence="7">Testis</tissue>
    </source>
</reference>
<organism evidence="7 8">
    <name type="scientific">Umbra pygmaea</name>
    <name type="common">Eastern mudminnow</name>
    <dbReference type="NCBI Taxonomy" id="75934"/>
    <lineage>
        <taxon>Eukaryota</taxon>
        <taxon>Metazoa</taxon>
        <taxon>Chordata</taxon>
        <taxon>Craniata</taxon>
        <taxon>Vertebrata</taxon>
        <taxon>Euteleostomi</taxon>
        <taxon>Actinopterygii</taxon>
        <taxon>Neopterygii</taxon>
        <taxon>Teleostei</taxon>
        <taxon>Protacanthopterygii</taxon>
        <taxon>Esociformes</taxon>
        <taxon>Umbridae</taxon>
        <taxon>Umbra</taxon>
    </lineage>
</organism>
<dbReference type="InterPro" id="IPR000569">
    <property type="entry name" value="HECT_dom"/>
</dbReference>
<feature type="repeat" description="RCC1" evidence="5">
    <location>
        <begin position="134"/>
        <end position="186"/>
    </location>
</feature>
<dbReference type="SMART" id="SM00119">
    <property type="entry name" value="HECTc"/>
    <property type="match status" value="1"/>
</dbReference>
<dbReference type="InterPro" id="IPR009091">
    <property type="entry name" value="RCC1/BLIP-II"/>
</dbReference>
<sequence>MFSWGEDSDFMRIGLDKSTADISCVKWIKLKSKILDLSAGKSAVAFIRNDGSLSIARIQEENGKRFTRKLKPLKLKVKIQALSCGDSHIVLLTKEGRVIMIDSDNSPRTLKISCNRVTQVACGDQHSVALTQDCQVFTWGHNTSGQLGLGLDIPTSMTPEPIKTLSGIPLDQITAGGDQSFALSHSGAVFGWGKNTTGQLGLGDTTNRHGPTQVDCLNLKKTVFISCGEEHTAVLTKGGVVLTFGSGHFGQLGHNTFEDELQPRVVGELWGAKVTQIACGRHHTLAFVQSSNKIYSFGCGEQGQLGNGVNLNQSVPRPVHLPDQINNKLIEHIYAGGNNSFGLCTLGQESEERSSSVRPSDGKVANKVLDEEIIDKWISECDSKSWKKVKKEITQICSSASCLNGSFLDKRCDKHYQTSRGLSGLDFSLVRNAFRKMSKKEDVLAEVETVVQDKLLPALFEEPVGFEGLRIYLVLPELLRVLLKQHRGAHLTEAIAAAILKLHPKKLQVLGDWWMLLKPSVMRKQIGVWKKVLSGILTSGQILRSRDNGVKHLLQVLGHIYRANQQSGKTPNIPDSTFCMEEFQFNPEFLAQDAVLYVQFSKQDVDGMPAVFSRYPFVLNLQSKINFFNINTISTMNHQNNQQYIVKWPLSIAPTYFELRLKRASLIEDTFQQLSQANHSAFKRPLAVYFDEDLKLTNVYTRDFFLHLFDELLAPESEMFMYNDTKTLAWFPAKLRVEEEHYFLFGVLCGLALYNNNIIHLPLPMAFFKKLLGINTSMEDLKEFSPVLAGSLQYILDYPDDDVENMDMTFSVTWDGEEVELDTRETGKLVTSANKKEFVDAYLNYIFNKSVEKVFEEFKRGFFEVCDKDVVEFFQPEELRGVMVGKENYNWETLKQNTVYEGEYSDEHPNIVAFWEVFEELTEDQKKAFLLFLTGCDRVPIMGMDMIRMRVQTLPNSSQKHFPEALTCHSLLLLPLYNSKKTLQTRLIEAVSHNRGFWKD</sequence>
<dbReference type="PANTHER" id="PTHR45622">
    <property type="entry name" value="UBIQUITIN-PROTEIN LIGASE E3A-RELATED"/>
    <property type="match status" value="1"/>
</dbReference>
<dbReference type="Gene3D" id="2.130.10.30">
    <property type="entry name" value="Regulator of chromosome condensation 1/beta-lactamase-inhibitor protein II"/>
    <property type="match status" value="1"/>
</dbReference>
<dbReference type="AlphaFoldDB" id="A0ABD0XQG0"/>
<evidence type="ECO:0000313" key="8">
    <source>
        <dbReference type="Proteomes" id="UP001557470"/>
    </source>
</evidence>
<evidence type="ECO:0000259" key="6">
    <source>
        <dbReference type="PROSITE" id="PS50237"/>
    </source>
</evidence>
<feature type="repeat" description="RCC1" evidence="5">
    <location>
        <begin position="187"/>
        <end position="238"/>
    </location>
</feature>
<dbReference type="SUPFAM" id="SSF50985">
    <property type="entry name" value="RCC1/BLIP-II"/>
    <property type="match status" value="1"/>
</dbReference>
<dbReference type="FunFam" id="3.30.2410.10:FF:000003">
    <property type="entry name" value="probable E3 ubiquitin-protein ligase HERC4 isoform X1"/>
    <property type="match status" value="1"/>
</dbReference>
<comment type="caution">
    <text evidence="7">The sequence shown here is derived from an EMBL/GenBank/DDBJ whole genome shotgun (WGS) entry which is preliminary data.</text>
</comment>
<name>A0ABD0XQG0_UMBPY</name>
<feature type="repeat" description="RCC1" evidence="5">
    <location>
        <begin position="239"/>
        <end position="290"/>
    </location>
</feature>
<dbReference type="Gene3D" id="3.90.1750.10">
    <property type="entry name" value="Hect, E3 ligase catalytic domains"/>
    <property type="match status" value="1"/>
</dbReference>
<keyword evidence="3 4" id="KW-0833">Ubl conjugation pathway</keyword>
<dbReference type="InterPro" id="IPR000408">
    <property type="entry name" value="Reg_chr_condens"/>
</dbReference>
<dbReference type="PRINTS" id="PR00633">
    <property type="entry name" value="RCCNDNSATION"/>
</dbReference>
<dbReference type="Pfam" id="PF25390">
    <property type="entry name" value="WD40_RLD"/>
    <property type="match status" value="1"/>
</dbReference>
<dbReference type="SUPFAM" id="SSF56204">
    <property type="entry name" value="Hect, E3 ligase catalytic domain"/>
    <property type="match status" value="1"/>
</dbReference>
<dbReference type="EMBL" id="JAGEUA010000001">
    <property type="protein sequence ID" value="KAL1023560.1"/>
    <property type="molecule type" value="Genomic_DNA"/>
</dbReference>
<dbReference type="PROSITE" id="PS50237">
    <property type="entry name" value="HECT"/>
    <property type="match status" value="1"/>
</dbReference>
<dbReference type="InterPro" id="IPR058923">
    <property type="entry name" value="RCC1-like_dom"/>
</dbReference>
<gene>
    <name evidence="7" type="ORF">UPYG_G00042400</name>
</gene>
<keyword evidence="2" id="KW-0677">Repeat</keyword>
<keyword evidence="1" id="KW-0808">Transferase</keyword>
<dbReference type="PANTHER" id="PTHR45622:SF73">
    <property type="entry name" value="E3 UBIQUITIN-PROTEIN LIGASE HERC4-LIKE ISOFORM X1-RELATED"/>
    <property type="match status" value="1"/>
</dbReference>
<dbReference type="Proteomes" id="UP001557470">
    <property type="component" value="Unassembled WGS sequence"/>
</dbReference>
<evidence type="ECO:0000256" key="5">
    <source>
        <dbReference type="PROSITE-ProRule" id="PRU00235"/>
    </source>
</evidence>
<dbReference type="InterPro" id="IPR051709">
    <property type="entry name" value="Ub-ligase/GTPase-reg"/>
</dbReference>
<feature type="active site" description="Glycyl thioester intermediate" evidence="4">
    <location>
        <position position="968"/>
    </location>
</feature>
<dbReference type="GO" id="GO:0016740">
    <property type="term" value="F:transferase activity"/>
    <property type="evidence" value="ECO:0007669"/>
    <property type="project" value="UniProtKB-KW"/>
</dbReference>
<dbReference type="CDD" id="cd00078">
    <property type="entry name" value="HECTc"/>
    <property type="match status" value="1"/>
</dbReference>
<dbReference type="Pfam" id="PF00632">
    <property type="entry name" value="HECT"/>
    <property type="match status" value="1"/>
</dbReference>
<dbReference type="PROSITE" id="PS00626">
    <property type="entry name" value="RCC1_2"/>
    <property type="match status" value="3"/>
</dbReference>
<evidence type="ECO:0000256" key="3">
    <source>
        <dbReference type="ARBA" id="ARBA00022786"/>
    </source>
</evidence>